<proteinExistence type="inferred from homology"/>
<dbReference type="GO" id="GO:0016020">
    <property type="term" value="C:membrane"/>
    <property type="evidence" value="ECO:0007669"/>
    <property type="project" value="UniProtKB-SubCell"/>
</dbReference>
<feature type="transmembrane region" description="Helical" evidence="10">
    <location>
        <begin position="552"/>
        <end position="575"/>
    </location>
</feature>
<feature type="region of interest" description="Disordered" evidence="9">
    <location>
        <begin position="1"/>
        <end position="21"/>
    </location>
</feature>
<dbReference type="PANTHER" id="PTHR22601">
    <property type="entry name" value="ISP4 LIKE PROTEIN"/>
    <property type="match status" value="1"/>
</dbReference>
<dbReference type="NCBIfam" id="TIGR00727">
    <property type="entry name" value="ISP4_OPT"/>
    <property type="match status" value="1"/>
</dbReference>
<feature type="transmembrane region" description="Helical" evidence="10">
    <location>
        <begin position="389"/>
        <end position="410"/>
    </location>
</feature>
<evidence type="ECO:0000256" key="4">
    <source>
        <dbReference type="ARBA" id="ARBA00022692"/>
    </source>
</evidence>
<sequence>MSTQGRGVQHDETYKLDTEKGDQSPVVVSNLTGAEFNDPNVDSEAMVVEEDSPYPEVRSAVANVDDPDMTVSSLRTWVIGFLFAMLIPGLNQFYFFRYPNITITGLVSQLLSFPLGRLWALLMPRKKIFGVELNPGPFTIKEHVIITIMGTVGVNSAYATDIVAVQRVYYSQRLTFGYQWMLVMSTQLIGFSIGGVARRFLVSPPSMIWPTNLVTCSLFNTLHSQYYAGIGSRGGMNRERFFFYAFLGSFCWHFFPAYIFTALSMFSWVTWIVPDNTVINQLFGYESGLGMSVFTFDWSQIAFIGSPLATPWWAEANVLAGFVFFFWFLAPILQYSNIWYSDYLPMSSRTSYDNTGASYNVSRILSSDSTFDKEAYRQYSPLFLSTTFALNYGIGFAAITATIMHTVLYFRNQIAVQARRSLKEQPDVHARLMSRYPQVPEWWYACIFIPMFAFGVICIEVWNTQMPVWAFVLGLIISFCYTIPIGMIQAITNQQVGLNVITELIIGYALPGRPIAMMLFKTWGYITMYQAIQFTSDFKLAHYMKVPPRPMFWSQVLATVVAGTTQLGVQSWMFSNIEDMCTPHQKDGFSCPSTEVFGTASIIWGVIGPALQFSKGQLYYALLWFFLIGAIAPVIPWVITRKYPNSFFRYVNVPILFAGTGLMPPATATNYIPWAIVGFIFQYVIRRRHFSWWTKYNYVLSAAMDSGVAIATIVIFFCLQYPENGMIGAKTIQTWWGNTVYTRTGDYNGVTSKTVEGNNIFGPSTW</sequence>
<evidence type="ECO:0000256" key="6">
    <source>
        <dbReference type="ARBA" id="ARBA00022927"/>
    </source>
</evidence>
<dbReference type="AlphaFoldDB" id="F8P5E8"/>
<dbReference type="KEGG" id="sla:SERLADRAFT_357592"/>
<accession>F8P5E8</accession>
<feature type="transmembrane region" description="Helical" evidence="10">
    <location>
        <begin position="596"/>
        <end position="613"/>
    </location>
</feature>
<dbReference type="OrthoDB" id="9986677at2759"/>
<dbReference type="HOGENOM" id="CLU_004965_1_1_1"/>
<feature type="transmembrane region" description="Helical" evidence="10">
    <location>
        <begin position="500"/>
        <end position="520"/>
    </location>
</feature>
<dbReference type="Pfam" id="PF03169">
    <property type="entry name" value="OPT"/>
    <property type="match status" value="1"/>
</dbReference>
<dbReference type="GO" id="GO:0035673">
    <property type="term" value="F:oligopeptide transmembrane transporter activity"/>
    <property type="evidence" value="ECO:0007669"/>
    <property type="project" value="InterPro"/>
</dbReference>
<feature type="compositionally biased region" description="Basic and acidic residues" evidence="9">
    <location>
        <begin position="8"/>
        <end position="21"/>
    </location>
</feature>
<protein>
    <recommendedName>
        <fullName evidence="12">OPT oligopeptide transporter</fullName>
    </recommendedName>
</protein>
<comment type="similarity">
    <text evidence="2">Belongs to the oligopeptide OPT transporter family.</text>
</comment>
<feature type="transmembrane region" description="Helical" evidence="10">
    <location>
        <begin position="77"/>
        <end position="95"/>
    </location>
</feature>
<feature type="transmembrane region" description="Helical" evidence="10">
    <location>
        <begin position="619"/>
        <end position="640"/>
    </location>
</feature>
<dbReference type="InterPro" id="IPR004813">
    <property type="entry name" value="OPT"/>
</dbReference>
<evidence type="ECO:0000256" key="10">
    <source>
        <dbReference type="SAM" id="Phobius"/>
    </source>
</evidence>
<evidence type="ECO:0008006" key="12">
    <source>
        <dbReference type="Google" id="ProtNLM"/>
    </source>
</evidence>
<feature type="transmembrane region" description="Helical" evidence="10">
    <location>
        <begin position="698"/>
        <end position="717"/>
    </location>
</feature>
<feature type="transmembrane region" description="Helical" evidence="10">
    <location>
        <begin position="468"/>
        <end position="488"/>
    </location>
</feature>
<feature type="transmembrane region" description="Helical" evidence="10">
    <location>
        <begin position="241"/>
        <end position="269"/>
    </location>
</feature>
<feature type="transmembrane region" description="Helical" evidence="10">
    <location>
        <begin position="143"/>
        <end position="165"/>
    </location>
</feature>
<evidence type="ECO:0000256" key="2">
    <source>
        <dbReference type="ARBA" id="ARBA00008807"/>
    </source>
</evidence>
<evidence type="ECO:0000256" key="1">
    <source>
        <dbReference type="ARBA" id="ARBA00004141"/>
    </source>
</evidence>
<comment type="subcellular location">
    <subcellularLocation>
        <location evidence="1">Membrane</location>
        <topology evidence="1">Multi-pass membrane protein</topology>
    </subcellularLocation>
</comment>
<evidence type="ECO:0000256" key="3">
    <source>
        <dbReference type="ARBA" id="ARBA00022448"/>
    </source>
</evidence>
<evidence type="ECO:0000313" key="11">
    <source>
        <dbReference type="EMBL" id="EGO21835.1"/>
    </source>
</evidence>
<feature type="transmembrane region" description="Helical" evidence="10">
    <location>
        <begin position="101"/>
        <end position="122"/>
    </location>
</feature>
<keyword evidence="3" id="KW-0813">Transport</keyword>
<keyword evidence="6" id="KW-0653">Protein transport</keyword>
<dbReference type="GeneID" id="18809576"/>
<dbReference type="EMBL" id="GL945438">
    <property type="protein sequence ID" value="EGO21835.1"/>
    <property type="molecule type" value="Genomic_DNA"/>
</dbReference>
<keyword evidence="4 10" id="KW-0812">Transmembrane</keyword>
<gene>
    <name evidence="11" type="ORF">SERLADRAFT_357592</name>
</gene>
<organism>
    <name type="scientific">Serpula lacrymans var. lacrymans (strain S7.9)</name>
    <name type="common">Dry rot fungus</name>
    <dbReference type="NCBI Taxonomy" id="578457"/>
    <lineage>
        <taxon>Eukaryota</taxon>
        <taxon>Fungi</taxon>
        <taxon>Dikarya</taxon>
        <taxon>Basidiomycota</taxon>
        <taxon>Agaricomycotina</taxon>
        <taxon>Agaricomycetes</taxon>
        <taxon>Agaricomycetidae</taxon>
        <taxon>Boletales</taxon>
        <taxon>Coniophorineae</taxon>
        <taxon>Serpulaceae</taxon>
        <taxon>Serpula</taxon>
    </lineage>
</organism>
<name>F8P5E8_SERL9</name>
<dbReference type="InterPro" id="IPR004648">
    <property type="entry name" value="Oligpept_transpt"/>
</dbReference>
<reference evidence="11" key="1">
    <citation type="submission" date="2011-04" db="EMBL/GenBank/DDBJ databases">
        <title>Evolution of plant cell wall degrading machinery underlies the functional diversity of forest fungi.</title>
        <authorList>
            <consortium name="US DOE Joint Genome Institute (JGI-PGF)"/>
            <person name="Eastwood D.C."/>
            <person name="Floudas D."/>
            <person name="Binder M."/>
            <person name="Majcherczyk A."/>
            <person name="Schneider P."/>
            <person name="Aerts A."/>
            <person name="Asiegbu F.O."/>
            <person name="Baker S.E."/>
            <person name="Barry K."/>
            <person name="Bendiksby M."/>
            <person name="Blumentritt M."/>
            <person name="Coutinho P.M."/>
            <person name="Cullen D."/>
            <person name="Cullen D."/>
            <person name="Gathman A."/>
            <person name="Goodell B."/>
            <person name="Henrissat B."/>
            <person name="Ihrmark K."/>
            <person name="Kauserud H."/>
            <person name="Kohler A."/>
            <person name="LaButti K."/>
            <person name="Lapidus A."/>
            <person name="Lavin J.L."/>
            <person name="Lee Y.-H."/>
            <person name="Lindquist E."/>
            <person name="Lilly W."/>
            <person name="Lucas S."/>
            <person name="Morin E."/>
            <person name="Murat C."/>
            <person name="Oguiza J.A."/>
            <person name="Park J."/>
            <person name="Pisabarro A.G."/>
            <person name="Riley R."/>
            <person name="Rosling A."/>
            <person name="Salamov A."/>
            <person name="Schmidt O."/>
            <person name="Schmutz J."/>
            <person name="Skrede I."/>
            <person name="Stenlid J."/>
            <person name="Wiebenga A."/>
            <person name="Xie X."/>
            <person name="Kues U."/>
            <person name="Hibbett D.S."/>
            <person name="Hoffmeister D."/>
            <person name="Hogberg N."/>
            <person name="Martin F."/>
            <person name="Grigoriev I.V."/>
            <person name="Watkinson S.C."/>
        </authorList>
    </citation>
    <scope>NUCLEOTIDE SEQUENCE</scope>
    <source>
        <strain evidence="11">S7.9</strain>
    </source>
</reference>
<feature type="transmembrane region" description="Helical" evidence="10">
    <location>
        <begin position="316"/>
        <end position="336"/>
    </location>
</feature>
<evidence type="ECO:0000256" key="7">
    <source>
        <dbReference type="ARBA" id="ARBA00022989"/>
    </source>
</evidence>
<evidence type="ECO:0000256" key="8">
    <source>
        <dbReference type="ARBA" id="ARBA00023136"/>
    </source>
</evidence>
<dbReference type="Proteomes" id="UP000008064">
    <property type="component" value="Unassembled WGS sequence"/>
</dbReference>
<keyword evidence="7 10" id="KW-1133">Transmembrane helix</keyword>
<dbReference type="RefSeq" id="XP_007321621.1">
    <property type="nucleotide sequence ID" value="XM_007321559.1"/>
</dbReference>
<dbReference type="GO" id="GO:0015031">
    <property type="term" value="P:protein transport"/>
    <property type="evidence" value="ECO:0007669"/>
    <property type="project" value="UniProtKB-KW"/>
</dbReference>
<keyword evidence="5" id="KW-0571">Peptide transport</keyword>
<evidence type="ECO:0000256" key="9">
    <source>
        <dbReference type="SAM" id="MobiDB-lite"/>
    </source>
</evidence>
<feature type="transmembrane region" description="Helical" evidence="10">
    <location>
        <begin position="442"/>
        <end position="462"/>
    </location>
</feature>
<dbReference type="NCBIfam" id="TIGR00728">
    <property type="entry name" value="OPT_sfam"/>
    <property type="match status" value="1"/>
</dbReference>
<keyword evidence="8 10" id="KW-0472">Membrane</keyword>
<evidence type="ECO:0000256" key="5">
    <source>
        <dbReference type="ARBA" id="ARBA00022856"/>
    </source>
</evidence>
<feature type="transmembrane region" description="Helical" evidence="10">
    <location>
        <begin position="177"/>
        <end position="197"/>
    </location>
</feature>